<organism evidence="3 4">
    <name type="scientific">Pseudodonghicola flavimaris</name>
    <dbReference type="NCBI Taxonomy" id="3050036"/>
    <lineage>
        <taxon>Bacteria</taxon>
        <taxon>Pseudomonadati</taxon>
        <taxon>Pseudomonadota</taxon>
        <taxon>Alphaproteobacteria</taxon>
        <taxon>Rhodobacterales</taxon>
        <taxon>Paracoccaceae</taxon>
        <taxon>Pseudodonghicola</taxon>
    </lineage>
</organism>
<evidence type="ECO:0000313" key="4">
    <source>
        <dbReference type="Proteomes" id="UP001243757"/>
    </source>
</evidence>
<feature type="compositionally biased region" description="Low complexity" evidence="1">
    <location>
        <begin position="191"/>
        <end position="209"/>
    </location>
</feature>
<dbReference type="Proteomes" id="UP001243757">
    <property type="component" value="Unassembled WGS sequence"/>
</dbReference>
<protein>
    <submittedName>
        <fullName evidence="3">Uncharacterized protein</fullName>
    </submittedName>
</protein>
<dbReference type="RefSeq" id="WP_284480473.1">
    <property type="nucleotide sequence ID" value="NZ_JASNJD010000005.1"/>
</dbReference>
<feature type="chain" id="PRO_5046354369" evidence="2">
    <location>
        <begin position="20"/>
        <end position="259"/>
    </location>
</feature>
<gene>
    <name evidence="3" type="ORF">QO033_08205</name>
</gene>
<feature type="signal peptide" evidence="2">
    <location>
        <begin position="1"/>
        <end position="19"/>
    </location>
</feature>
<dbReference type="EMBL" id="JASNJD010000005">
    <property type="protein sequence ID" value="MDK3017655.1"/>
    <property type="molecule type" value="Genomic_DNA"/>
</dbReference>
<evidence type="ECO:0000256" key="2">
    <source>
        <dbReference type="SAM" id="SignalP"/>
    </source>
</evidence>
<feature type="compositionally biased region" description="Basic and acidic residues" evidence="1">
    <location>
        <begin position="210"/>
        <end position="220"/>
    </location>
</feature>
<accession>A0ABT7EZ80</accession>
<comment type="caution">
    <text evidence="3">The sequence shown here is derived from an EMBL/GenBank/DDBJ whole genome shotgun (WGS) entry which is preliminary data.</text>
</comment>
<feature type="compositionally biased region" description="Low complexity" evidence="1">
    <location>
        <begin position="236"/>
        <end position="247"/>
    </location>
</feature>
<feature type="region of interest" description="Disordered" evidence="1">
    <location>
        <begin position="191"/>
        <end position="247"/>
    </location>
</feature>
<name>A0ABT7EZ80_9RHOB</name>
<reference evidence="3 4" key="1">
    <citation type="submission" date="2023-05" db="EMBL/GenBank/DDBJ databases">
        <title>Pseudodonghicola sp. nov.</title>
        <authorList>
            <person name="Huang J."/>
        </authorList>
    </citation>
    <scope>NUCLEOTIDE SEQUENCE [LARGE SCALE GENOMIC DNA]</scope>
    <source>
        <strain evidence="3 4">IC7</strain>
    </source>
</reference>
<proteinExistence type="predicted"/>
<evidence type="ECO:0000313" key="3">
    <source>
        <dbReference type="EMBL" id="MDK3017655.1"/>
    </source>
</evidence>
<evidence type="ECO:0000256" key="1">
    <source>
        <dbReference type="SAM" id="MobiDB-lite"/>
    </source>
</evidence>
<keyword evidence="4" id="KW-1185">Reference proteome</keyword>
<sequence>MLMPLRRGMIALVALVGLAACDGVAPLGGSPDLGATTLDRGPGGALSVTAPPGYCIDRRSLRDTPLGGFVVMARCDTLGVGSLFGNRRLALITVTTAAMEPDAPAPTLAALKASVAPARVIEARRVGKVPMVRLAEEPGPVQGLTPEHWRAVLALNGQLVALALYMPDAPPASEAADLLAEVAARIRAEAPPAAAAPAPARKAQAGKAPRAAELRPRARPDSSSGSRSGAPVEGQGTKAAATKAPAGKSPFRAIAGLFQ</sequence>
<dbReference type="PROSITE" id="PS51257">
    <property type="entry name" value="PROKAR_LIPOPROTEIN"/>
    <property type="match status" value="1"/>
</dbReference>
<keyword evidence="2" id="KW-0732">Signal</keyword>